<dbReference type="SUPFAM" id="SSF46894">
    <property type="entry name" value="C-terminal effector domain of the bipartite response regulators"/>
    <property type="match status" value="1"/>
</dbReference>
<dbReference type="Gene3D" id="3.30.450.40">
    <property type="match status" value="1"/>
</dbReference>
<dbReference type="PANTHER" id="PTHR44688:SF16">
    <property type="entry name" value="DNA-BINDING TRANSCRIPTIONAL ACTIVATOR DEVR_DOSR"/>
    <property type="match status" value="1"/>
</dbReference>
<dbReference type="CDD" id="cd06170">
    <property type="entry name" value="LuxR_C_like"/>
    <property type="match status" value="1"/>
</dbReference>
<name>A0A365KX30_9BACL</name>
<comment type="caution">
    <text evidence="5">The sequence shown here is derived from an EMBL/GenBank/DDBJ whole genome shotgun (WGS) entry which is preliminary data.</text>
</comment>
<keyword evidence="2" id="KW-0238">DNA-binding</keyword>
<evidence type="ECO:0000256" key="2">
    <source>
        <dbReference type="ARBA" id="ARBA00023125"/>
    </source>
</evidence>
<dbReference type="PROSITE" id="PS50043">
    <property type="entry name" value="HTH_LUXR_2"/>
    <property type="match status" value="1"/>
</dbReference>
<keyword evidence="1" id="KW-0805">Transcription regulation</keyword>
<organism evidence="5 6">
    <name type="scientific">Planococcus halotolerans</name>
    <dbReference type="NCBI Taxonomy" id="2233542"/>
    <lineage>
        <taxon>Bacteria</taxon>
        <taxon>Bacillati</taxon>
        <taxon>Bacillota</taxon>
        <taxon>Bacilli</taxon>
        <taxon>Bacillales</taxon>
        <taxon>Caryophanaceae</taxon>
        <taxon>Planococcus</taxon>
    </lineage>
</organism>
<sequence length="232" mass="26430">MMVQSITFLDQLQHLKKITNHEKLIVEILRTFTQLCPVEEAYLCRYSPIGFLGEGVISLKQEEIKYIHDLRYDIRTLPTIEAALMERKARYYGSHELFEKTSSQYIIDSSVNSFLVMPIFNGTSVMGFIYSMNIAKGEEILQPSLDRLTEFGEQAGRILQSFSQQARQDTLSNRELEVMKEISRGAATKEIADSLGISEFTVKQYVKLAIRKIGAANRAHAVSELIRRGIIT</sequence>
<dbReference type="SUPFAM" id="SSF55781">
    <property type="entry name" value="GAF domain-like"/>
    <property type="match status" value="1"/>
</dbReference>
<accession>A0A365KX30</accession>
<proteinExistence type="predicted"/>
<dbReference type="InterPro" id="IPR036388">
    <property type="entry name" value="WH-like_DNA-bd_sf"/>
</dbReference>
<dbReference type="InterPro" id="IPR029016">
    <property type="entry name" value="GAF-like_dom_sf"/>
</dbReference>
<dbReference type="Proteomes" id="UP000251002">
    <property type="component" value="Unassembled WGS sequence"/>
</dbReference>
<dbReference type="PANTHER" id="PTHR44688">
    <property type="entry name" value="DNA-BINDING TRANSCRIPTIONAL ACTIVATOR DEVR_DOSR"/>
    <property type="match status" value="1"/>
</dbReference>
<dbReference type="Pfam" id="PF00196">
    <property type="entry name" value="GerE"/>
    <property type="match status" value="1"/>
</dbReference>
<dbReference type="EMBL" id="QLZR01000003">
    <property type="protein sequence ID" value="RAZ77731.1"/>
    <property type="molecule type" value="Genomic_DNA"/>
</dbReference>
<reference evidence="5 6" key="1">
    <citation type="submission" date="2018-06" db="EMBL/GenBank/DDBJ databases">
        <title>The draft genome sequences of strains SCU63 and S1.</title>
        <authorList>
            <person name="Gan L."/>
        </authorList>
    </citation>
    <scope>NUCLEOTIDE SEQUENCE [LARGE SCALE GENOMIC DNA]</scope>
    <source>
        <strain evidence="5 6">SCU63</strain>
    </source>
</reference>
<evidence type="ECO:0000256" key="1">
    <source>
        <dbReference type="ARBA" id="ARBA00023015"/>
    </source>
</evidence>
<keyword evidence="3" id="KW-0804">Transcription</keyword>
<evidence type="ECO:0000259" key="4">
    <source>
        <dbReference type="PROSITE" id="PS50043"/>
    </source>
</evidence>
<dbReference type="Gene3D" id="1.10.10.10">
    <property type="entry name" value="Winged helix-like DNA-binding domain superfamily/Winged helix DNA-binding domain"/>
    <property type="match status" value="1"/>
</dbReference>
<dbReference type="InterPro" id="IPR000792">
    <property type="entry name" value="Tscrpt_reg_LuxR_C"/>
</dbReference>
<dbReference type="PRINTS" id="PR00038">
    <property type="entry name" value="HTHLUXR"/>
</dbReference>
<evidence type="ECO:0000313" key="6">
    <source>
        <dbReference type="Proteomes" id="UP000251002"/>
    </source>
</evidence>
<dbReference type="AlphaFoldDB" id="A0A365KX30"/>
<dbReference type="InterPro" id="IPR016032">
    <property type="entry name" value="Sig_transdc_resp-reg_C-effctor"/>
</dbReference>
<dbReference type="GO" id="GO:0045892">
    <property type="term" value="P:negative regulation of DNA-templated transcription"/>
    <property type="evidence" value="ECO:0007669"/>
    <property type="project" value="UniProtKB-ARBA"/>
</dbReference>
<gene>
    <name evidence="5" type="ORF">DP120_09620</name>
</gene>
<dbReference type="SMART" id="SM00421">
    <property type="entry name" value="HTH_LUXR"/>
    <property type="match status" value="1"/>
</dbReference>
<evidence type="ECO:0000313" key="5">
    <source>
        <dbReference type="EMBL" id="RAZ77731.1"/>
    </source>
</evidence>
<protein>
    <submittedName>
        <fullName evidence="5">Helix-turn-helix transcriptional regulator</fullName>
    </submittedName>
</protein>
<dbReference type="GO" id="GO:0003677">
    <property type="term" value="F:DNA binding"/>
    <property type="evidence" value="ECO:0007669"/>
    <property type="project" value="UniProtKB-KW"/>
</dbReference>
<evidence type="ECO:0000256" key="3">
    <source>
        <dbReference type="ARBA" id="ARBA00023163"/>
    </source>
</evidence>
<feature type="domain" description="HTH luxR-type" evidence="4">
    <location>
        <begin position="164"/>
        <end position="229"/>
    </location>
</feature>
<keyword evidence="6" id="KW-1185">Reference proteome</keyword>